<dbReference type="Gene3D" id="3.60.40.10">
    <property type="entry name" value="PPM-type phosphatase domain"/>
    <property type="match status" value="1"/>
</dbReference>
<sequence length="697" mass="79283">MESKIPFFLSSVFFSLCAPGFSKNRAALKYSCSSHRFLFNPSGVLRRIYETSKFVCFSPVEFGFVLDLSMKLFLLFAFLSFASLNAEVVSLESGWTFQQEGETESRPILVGVSLVDQGYQVPIRGKYRLKIPVSVLPESSQAIYMDRVHSADQTFWNGSVIGSTGSFTPEYYAYWHKVRYYEIPISLLKQGENELVVDVECRETQFRCGLFRSVPIFGSQDQIKDKMIFEDVNQILIAALFFGIFLQQAIGYALNRSSKSGLYLAGTAVFFVGWRLPVLNKIHFLMIHPEILVRLLFFCQFLFPVFIMLFVHTLFDRRITKLAVITFFLDIVLGFIQLFSMDPDSRFYLVYLWYILLAIKVPILVQLLAKNYKKTAEAIVVSLGALVATFFGIADVITDVVTGKNSYLTQYGILTFLFAGVFAIALQSARTRRELRNLNESLEMLVTLRTQELHKQFKLLHDDLVIAAGLQSKLIPPMEFRHHSLSVASVFMPMEKIGGDYFDYYIHEDGSISFLLCDVLGHGIAAALIASMLKVNFLEIAPKEKDPATFLLELNLKMLPVVEKNYITAVACHFDLKKSIIKYSVMGHPSPFFMNVVSNSLAPLPGRGPIMGWKKDILVETFSRDLKSGDRFFFYTDGITESQNKSRELYGESRLKEQLVGGLNLSISELNEKIKNDIRKFAFRLSDDVTYFTIDIK</sequence>
<feature type="transmembrane region" description="Helical" evidence="2">
    <location>
        <begin position="376"/>
        <end position="397"/>
    </location>
</feature>
<comment type="caution">
    <text evidence="4">The sequence shown here is derived from an EMBL/GenBank/DDBJ whole genome shotgun (WGS) entry which is preliminary data.</text>
</comment>
<dbReference type="PANTHER" id="PTHR43156">
    <property type="entry name" value="STAGE II SPORULATION PROTEIN E-RELATED"/>
    <property type="match status" value="1"/>
</dbReference>
<accession>N1W4Y1</accession>
<dbReference type="STRING" id="1218591.LEP1GSC199_1433"/>
<keyword evidence="1" id="KW-0378">Hydrolase</keyword>
<protein>
    <submittedName>
        <fullName evidence="4">Stage II sporulation protein E</fullName>
    </submittedName>
</protein>
<dbReference type="InterPro" id="IPR001932">
    <property type="entry name" value="PPM-type_phosphatase-like_dom"/>
</dbReference>
<name>N1W4Y1_9LEPT</name>
<feature type="transmembrane region" description="Helical" evidence="2">
    <location>
        <begin position="261"/>
        <end position="279"/>
    </location>
</feature>
<feature type="transmembrane region" description="Helical" evidence="2">
    <location>
        <begin position="351"/>
        <end position="369"/>
    </location>
</feature>
<keyword evidence="2" id="KW-0472">Membrane</keyword>
<feature type="transmembrane region" description="Helical" evidence="2">
    <location>
        <begin position="291"/>
        <end position="315"/>
    </location>
</feature>
<evidence type="ECO:0000256" key="2">
    <source>
        <dbReference type="SAM" id="Phobius"/>
    </source>
</evidence>
<feature type="transmembrane region" description="Helical" evidence="2">
    <location>
        <begin position="235"/>
        <end position="254"/>
    </location>
</feature>
<evidence type="ECO:0000256" key="1">
    <source>
        <dbReference type="ARBA" id="ARBA00022801"/>
    </source>
</evidence>
<dbReference type="InterPro" id="IPR036457">
    <property type="entry name" value="PPM-type-like_dom_sf"/>
</dbReference>
<keyword evidence="2" id="KW-0812">Transmembrane</keyword>
<dbReference type="InterPro" id="IPR052016">
    <property type="entry name" value="Bact_Sigma-Reg"/>
</dbReference>
<dbReference type="SUPFAM" id="SSF49785">
    <property type="entry name" value="Galactose-binding domain-like"/>
    <property type="match status" value="1"/>
</dbReference>
<proteinExistence type="predicted"/>
<dbReference type="Pfam" id="PF07228">
    <property type="entry name" value="SpoIIE"/>
    <property type="match status" value="1"/>
</dbReference>
<dbReference type="AlphaFoldDB" id="N1W4Y1"/>
<dbReference type="PANTHER" id="PTHR43156:SF2">
    <property type="entry name" value="STAGE II SPORULATION PROTEIN E"/>
    <property type="match status" value="1"/>
</dbReference>
<dbReference type="Gene3D" id="2.60.120.260">
    <property type="entry name" value="Galactose-binding domain-like"/>
    <property type="match status" value="1"/>
</dbReference>
<dbReference type="EMBL" id="AOGY02000069">
    <property type="protein sequence ID" value="EMY68510.1"/>
    <property type="molecule type" value="Genomic_DNA"/>
</dbReference>
<evidence type="ECO:0000313" key="4">
    <source>
        <dbReference type="EMBL" id="EMY68510.1"/>
    </source>
</evidence>
<feature type="domain" description="PPM-type phosphatase" evidence="3">
    <location>
        <begin position="482"/>
        <end position="696"/>
    </location>
</feature>
<reference evidence="4 5" key="1">
    <citation type="submission" date="2013-03" db="EMBL/GenBank/DDBJ databases">
        <authorList>
            <person name="Harkins D.M."/>
            <person name="Durkin A.S."/>
            <person name="Brinkac L.M."/>
            <person name="Haft D.H."/>
            <person name="Selengut J.D."/>
            <person name="Sanka R."/>
            <person name="DePew J."/>
            <person name="Purushe J."/>
            <person name="Galloway R.L."/>
            <person name="Vinetz J.M."/>
            <person name="Sutton G.G."/>
            <person name="Nierman W.C."/>
            <person name="Fouts D.E."/>
        </authorList>
    </citation>
    <scope>NUCLEOTIDE SEQUENCE [LARGE SCALE GENOMIC DNA]</scope>
    <source>
        <strain evidence="4 5">Waz Holland</strain>
    </source>
</reference>
<evidence type="ECO:0000313" key="5">
    <source>
        <dbReference type="Proteomes" id="UP000012227"/>
    </source>
</evidence>
<dbReference type="InterPro" id="IPR008979">
    <property type="entry name" value="Galactose-bd-like_sf"/>
</dbReference>
<keyword evidence="2" id="KW-1133">Transmembrane helix</keyword>
<dbReference type="Proteomes" id="UP000012227">
    <property type="component" value="Unassembled WGS sequence"/>
</dbReference>
<evidence type="ECO:0000259" key="3">
    <source>
        <dbReference type="SMART" id="SM00331"/>
    </source>
</evidence>
<organism evidence="4 5">
    <name type="scientific">Leptospira vanthielii serovar Holland str. Waz Holland = ATCC 700522</name>
    <dbReference type="NCBI Taxonomy" id="1218591"/>
    <lineage>
        <taxon>Bacteria</taxon>
        <taxon>Pseudomonadati</taxon>
        <taxon>Spirochaetota</taxon>
        <taxon>Spirochaetia</taxon>
        <taxon>Leptospirales</taxon>
        <taxon>Leptospiraceae</taxon>
        <taxon>Leptospira</taxon>
    </lineage>
</organism>
<feature type="transmembrane region" description="Helical" evidence="2">
    <location>
        <begin position="409"/>
        <end position="426"/>
    </location>
</feature>
<dbReference type="GO" id="GO:0016791">
    <property type="term" value="F:phosphatase activity"/>
    <property type="evidence" value="ECO:0007669"/>
    <property type="project" value="TreeGrafter"/>
</dbReference>
<feature type="transmembrane region" description="Helical" evidence="2">
    <location>
        <begin position="322"/>
        <end position="339"/>
    </location>
</feature>
<dbReference type="SMART" id="SM00331">
    <property type="entry name" value="PP2C_SIG"/>
    <property type="match status" value="1"/>
</dbReference>
<gene>
    <name evidence="4" type="ORF">LEP1GSC199_1433</name>
</gene>